<gene>
    <name evidence="2" type="ORF">ElyMa_006918100</name>
</gene>
<evidence type="ECO:0000256" key="1">
    <source>
        <dbReference type="SAM" id="MobiDB-lite"/>
    </source>
</evidence>
<dbReference type="Proteomes" id="UP000762676">
    <property type="component" value="Unassembled WGS sequence"/>
</dbReference>
<keyword evidence="3" id="KW-1185">Reference proteome</keyword>
<dbReference type="EMBL" id="BMAT01013840">
    <property type="protein sequence ID" value="GFS21196.1"/>
    <property type="molecule type" value="Genomic_DNA"/>
</dbReference>
<comment type="caution">
    <text evidence="2">The sequence shown here is derived from an EMBL/GenBank/DDBJ whole genome shotgun (WGS) entry which is preliminary data.</text>
</comment>
<accession>A0AAV4JFP4</accession>
<feature type="region of interest" description="Disordered" evidence="1">
    <location>
        <begin position="1"/>
        <end position="36"/>
    </location>
</feature>
<sequence length="89" mass="9805">MCVNSLSQGLNVDLPKAGLEPRTSRSESRASTTTPRRHTVYAERNYPSIHPDTNTRMTVFTAYPCECGEIISPHTVAPLDSESVIPPTF</sequence>
<organism evidence="2 3">
    <name type="scientific">Elysia marginata</name>
    <dbReference type="NCBI Taxonomy" id="1093978"/>
    <lineage>
        <taxon>Eukaryota</taxon>
        <taxon>Metazoa</taxon>
        <taxon>Spiralia</taxon>
        <taxon>Lophotrochozoa</taxon>
        <taxon>Mollusca</taxon>
        <taxon>Gastropoda</taxon>
        <taxon>Heterobranchia</taxon>
        <taxon>Euthyneura</taxon>
        <taxon>Panpulmonata</taxon>
        <taxon>Sacoglossa</taxon>
        <taxon>Placobranchoidea</taxon>
        <taxon>Plakobranchidae</taxon>
        <taxon>Elysia</taxon>
    </lineage>
</organism>
<evidence type="ECO:0000313" key="3">
    <source>
        <dbReference type="Proteomes" id="UP000762676"/>
    </source>
</evidence>
<evidence type="ECO:0000313" key="2">
    <source>
        <dbReference type="EMBL" id="GFS21196.1"/>
    </source>
</evidence>
<name>A0AAV4JFP4_9GAST</name>
<dbReference type="AlphaFoldDB" id="A0AAV4JFP4"/>
<feature type="compositionally biased region" description="Polar residues" evidence="1">
    <location>
        <begin position="1"/>
        <end position="10"/>
    </location>
</feature>
<protein>
    <submittedName>
        <fullName evidence="2">Uncharacterized protein</fullName>
    </submittedName>
</protein>
<proteinExistence type="predicted"/>
<reference evidence="2 3" key="1">
    <citation type="journal article" date="2021" name="Elife">
        <title>Chloroplast acquisition without the gene transfer in kleptoplastic sea slugs, Plakobranchus ocellatus.</title>
        <authorList>
            <person name="Maeda T."/>
            <person name="Takahashi S."/>
            <person name="Yoshida T."/>
            <person name="Shimamura S."/>
            <person name="Takaki Y."/>
            <person name="Nagai Y."/>
            <person name="Toyoda A."/>
            <person name="Suzuki Y."/>
            <person name="Arimoto A."/>
            <person name="Ishii H."/>
            <person name="Satoh N."/>
            <person name="Nishiyama T."/>
            <person name="Hasebe M."/>
            <person name="Maruyama T."/>
            <person name="Minagawa J."/>
            <person name="Obokata J."/>
            <person name="Shigenobu S."/>
        </authorList>
    </citation>
    <scope>NUCLEOTIDE SEQUENCE [LARGE SCALE GENOMIC DNA]</scope>
</reference>